<dbReference type="GO" id="GO:0003700">
    <property type="term" value="F:DNA-binding transcription factor activity"/>
    <property type="evidence" value="ECO:0007669"/>
    <property type="project" value="InterPro"/>
</dbReference>
<name>A0A1V4HAZ4_9BACL</name>
<dbReference type="PROSITE" id="PS01124">
    <property type="entry name" value="HTH_ARAC_FAMILY_2"/>
    <property type="match status" value="1"/>
</dbReference>
<dbReference type="Proteomes" id="UP000190626">
    <property type="component" value="Unassembled WGS sequence"/>
</dbReference>
<dbReference type="SUPFAM" id="SSF46689">
    <property type="entry name" value="Homeodomain-like"/>
    <property type="match status" value="2"/>
</dbReference>
<protein>
    <recommendedName>
        <fullName evidence="4">HTH araC/xylS-type domain-containing protein</fullName>
    </recommendedName>
</protein>
<keyword evidence="3" id="KW-0804">Transcription</keyword>
<dbReference type="SUPFAM" id="SSF51215">
    <property type="entry name" value="Regulatory protein AraC"/>
    <property type="match status" value="1"/>
</dbReference>
<dbReference type="RefSeq" id="WP_079418575.1">
    <property type="nucleotide sequence ID" value="NZ_MBTG01000041.1"/>
</dbReference>
<organism evidence="5 6">
    <name type="scientific">Paenibacillus ferrarius</name>
    <dbReference type="NCBI Taxonomy" id="1469647"/>
    <lineage>
        <taxon>Bacteria</taxon>
        <taxon>Bacillati</taxon>
        <taxon>Bacillota</taxon>
        <taxon>Bacilli</taxon>
        <taxon>Bacillales</taxon>
        <taxon>Paenibacillaceae</taxon>
        <taxon>Paenibacillus</taxon>
    </lineage>
</organism>
<evidence type="ECO:0000256" key="3">
    <source>
        <dbReference type="ARBA" id="ARBA00023163"/>
    </source>
</evidence>
<dbReference type="PROSITE" id="PS00041">
    <property type="entry name" value="HTH_ARAC_FAMILY_1"/>
    <property type="match status" value="1"/>
</dbReference>
<evidence type="ECO:0000256" key="1">
    <source>
        <dbReference type="ARBA" id="ARBA00023015"/>
    </source>
</evidence>
<dbReference type="InterPro" id="IPR020449">
    <property type="entry name" value="Tscrpt_reg_AraC-type_HTH"/>
</dbReference>
<dbReference type="GO" id="GO:0043565">
    <property type="term" value="F:sequence-specific DNA binding"/>
    <property type="evidence" value="ECO:0007669"/>
    <property type="project" value="InterPro"/>
</dbReference>
<dbReference type="PANTHER" id="PTHR43280:SF28">
    <property type="entry name" value="HTH-TYPE TRANSCRIPTIONAL ACTIVATOR RHAS"/>
    <property type="match status" value="1"/>
</dbReference>
<dbReference type="PRINTS" id="PR00032">
    <property type="entry name" value="HTHARAC"/>
</dbReference>
<evidence type="ECO:0000259" key="4">
    <source>
        <dbReference type="PROSITE" id="PS01124"/>
    </source>
</evidence>
<evidence type="ECO:0000313" key="5">
    <source>
        <dbReference type="EMBL" id="OPH49041.1"/>
    </source>
</evidence>
<keyword evidence="2" id="KW-0238">DNA-binding</keyword>
<dbReference type="Gene3D" id="1.10.10.60">
    <property type="entry name" value="Homeodomain-like"/>
    <property type="match status" value="2"/>
</dbReference>
<feature type="domain" description="HTH araC/xylS-type" evidence="4">
    <location>
        <begin position="174"/>
        <end position="272"/>
    </location>
</feature>
<dbReference type="SMART" id="SM00342">
    <property type="entry name" value="HTH_ARAC"/>
    <property type="match status" value="1"/>
</dbReference>
<dbReference type="OrthoDB" id="9780667at2"/>
<comment type="caution">
    <text evidence="5">The sequence shown here is derived from an EMBL/GenBank/DDBJ whole genome shotgun (WGS) entry which is preliminary data.</text>
</comment>
<dbReference type="PANTHER" id="PTHR43280">
    <property type="entry name" value="ARAC-FAMILY TRANSCRIPTIONAL REGULATOR"/>
    <property type="match status" value="1"/>
</dbReference>
<keyword evidence="6" id="KW-1185">Reference proteome</keyword>
<evidence type="ECO:0000313" key="6">
    <source>
        <dbReference type="Proteomes" id="UP000190626"/>
    </source>
</evidence>
<dbReference type="InterPro" id="IPR009057">
    <property type="entry name" value="Homeodomain-like_sf"/>
</dbReference>
<dbReference type="InterPro" id="IPR003313">
    <property type="entry name" value="AraC-bd"/>
</dbReference>
<sequence>MQITNNLLSYKLSDLRVKLISAKYSVCSTEWRKENFVPEYNKFYYICDGNGWIQVDGKLYCPQAGQLFFAPSGVVQSYAFSHGRPFTMFWCHFTANMGLSQLFRTIGIPPIMTVQDDATLLRYFQQLIDNRSNTQPTALLKIQSALLEMIAYYIDHAMIEVQDTGKFSSMNRLVATIQYIDENLDKELTIYELSQTANFHPNYFIRFFKTHLGVSPMRYIYDRRLEKAKELLIGYALSINEIANLTGFYDASHFSTSFKKHVGLSPSEYRNLEMASETLRPRVPF</sequence>
<dbReference type="EMBL" id="MBTG01000041">
    <property type="protein sequence ID" value="OPH49041.1"/>
    <property type="molecule type" value="Genomic_DNA"/>
</dbReference>
<dbReference type="STRING" id="1469647.BC351_37645"/>
<evidence type="ECO:0000256" key="2">
    <source>
        <dbReference type="ARBA" id="ARBA00023125"/>
    </source>
</evidence>
<reference evidence="6" key="1">
    <citation type="submission" date="2016-07" db="EMBL/GenBank/DDBJ databases">
        <authorList>
            <person name="Florea S."/>
            <person name="Webb J.S."/>
            <person name="Jaromczyk J."/>
            <person name="Schardl C.L."/>
        </authorList>
    </citation>
    <scope>NUCLEOTIDE SEQUENCE [LARGE SCALE GENOMIC DNA]</scope>
    <source>
        <strain evidence="6">CY1</strain>
    </source>
</reference>
<dbReference type="InterPro" id="IPR037923">
    <property type="entry name" value="HTH-like"/>
</dbReference>
<proteinExistence type="predicted"/>
<dbReference type="InterPro" id="IPR018062">
    <property type="entry name" value="HTH_AraC-typ_CS"/>
</dbReference>
<dbReference type="Gene3D" id="2.60.120.280">
    <property type="entry name" value="Regulatory protein AraC"/>
    <property type="match status" value="1"/>
</dbReference>
<dbReference type="AlphaFoldDB" id="A0A1V4HAZ4"/>
<keyword evidence="1" id="KW-0805">Transcription regulation</keyword>
<dbReference type="InterPro" id="IPR018060">
    <property type="entry name" value="HTH_AraC"/>
</dbReference>
<dbReference type="Pfam" id="PF12833">
    <property type="entry name" value="HTH_18"/>
    <property type="match status" value="1"/>
</dbReference>
<gene>
    <name evidence="5" type="ORF">BC351_37645</name>
</gene>
<accession>A0A1V4HAZ4</accession>
<dbReference type="Pfam" id="PF02311">
    <property type="entry name" value="AraC_binding"/>
    <property type="match status" value="1"/>
</dbReference>